<dbReference type="AlphaFoldDB" id="A0A6A7BK12"/>
<evidence type="ECO:0000313" key="2">
    <source>
        <dbReference type="EMBL" id="KAF2855713.1"/>
    </source>
</evidence>
<keyword evidence="3" id="KW-1185">Reference proteome</keyword>
<organism evidence="2 3">
    <name type="scientific">Plenodomus tracheiphilus IPT5</name>
    <dbReference type="NCBI Taxonomy" id="1408161"/>
    <lineage>
        <taxon>Eukaryota</taxon>
        <taxon>Fungi</taxon>
        <taxon>Dikarya</taxon>
        <taxon>Ascomycota</taxon>
        <taxon>Pezizomycotina</taxon>
        <taxon>Dothideomycetes</taxon>
        <taxon>Pleosporomycetidae</taxon>
        <taxon>Pleosporales</taxon>
        <taxon>Pleosporineae</taxon>
        <taxon>Leptosphaeriaceae</taxon>
        <taxon>Plenodomus</taxon>
    </lineage>
</organism>
<name>A0A6A7BK12_9PLEO</name>
<accession>A0A6A7BK12</accession>
<evidence type="ECO:0000256" key="1">
    <source>
        <dbReference type="SAM" id="SignalP"/>
    </source>
</evidence>
<evidence type="ECO:0008006" key="4">
    <source>
        <dbReference type="Google" id="ProtNLM"/>
    </source>
</evidence>
<gene>
    <name evidence="2" type="ORF">T440DRAFT_161639</name>
</gene>
<feature type="chain" id="PRO_5025528426" description="Extracellular membrane protein CFEM domain-containing protein" evidence="1">
    <location>
        <begin position="22"/>
        <end position="124"/>
    </location>
</feature>
<sequence>MINFASYLAIFFIGLYSPTTAATITTQNTACPCYTATAFQPGLFCPPFTKSCAVPKCLVASTTTTTLPAPSKHCPKTSTLIEMLDCQTACKTGCGTVTVTATATTAEVCTPTPVSTGGITPLAI</sequence>
<feature type="signal peptide" evidence="1">
    <location>
        <begin position="1"/>
        <end position="21"/>
    </location>
</feature>
<reference evidence="2" key="1">
    <citation type="submission" date="2020-01" db="EMBL/GenBank/DDBJ databases">
        <authorList>
            <consortium name="DOE Joint Genome Institute"/>
            <person name="Haridas S."/>
            <person name="Albert R."/>
            <person name="Binder M."/>
            <person name="Bloem J."/>
            <person name="Labutti K."/>
            <person name="Salamov A."/>
            <person name="Andreopoulos B."/>
            <person name="Baker S.E."/>
            <person name="Barry K."/>
            <person name="Bills G."/>
            <person name="Bluhm B.H."/>
            <person name="Cannon C."/>
            <person name="Castanera R."/>
            <person name="Culley D.E."/>
            <person name="Daum C."/>
            <person name="Ezra D."/>
            <person name="Gonzalez J.B."/>
            <person name="Henrissat B."/>
            <person name="Kuo A."/>
            <person name="Liang C."/>
            <person name="Lipzen A."/>
            <person name="Lutzoni F."/>
            <person name="Magnuson J."/>
            <person name="Mondo S."/>
            <person name="Nolan M."/>
            <person name="Ohm R."/>
            <person name="Pangilinan J."/>
            <person name="Park H.-J."/>
            <person name="Ramirez L."/>
            <person name="Alfaro M."/>
            <person name="Sun H."/>
            <person name="Tritt A."/>
            <person name="Yoshinaga Y."/>
            <person name="Zwiers L.-H."/>
            <person name="Turgeon B.G."/>
            <person name="Goodwin S.B."/>
            <person name="Spatafora J.W."/>
            <person name="Crous P.W."/>
            <person name="Grigoriev I.V."/>
        </authorList>
    </citation>
    <scope>NUCLEOTIDE SEQUENCE</scope>
    <source>
        <strain evidence="2">IPT5</strain>
    </source>
</reference>
<proteinExistence type="predicted"/>
<dbReference type="Proteomes" id="UP000799423">
    <property type="component" value="Unassembled WGS sequence"/>
</dbReference>
<dbReference type="OrthoDB" id="10488201at2759"/>
<protein>
    <recommendedName>
        <fullName evidence="4">Extracellular membrane protein CFEM domain-containing protein</fullName>
    </recommendedName>
</protein>
<dbReference type="EMBL" id="MU006290">
    <property type="protein sequence ID" value="KAF2855713.1"/>
    <property type="molecule type" value="Genomic_DNA"/>
</dbReference>
<evidence type="ECO:0000313" key="3">
    <source>
        <dbReference type="Proteomes" id="UP000799423"/>
    </source>
</evidence>
<keyword evidence="1" id="KW-0732">Signal</keyword>